<dbReference type="OrthoDB" id="297923at2759"/>
<keyword evidence="6" id="KW-1185">Reference proteome</keyword>
<feature type="domain" description="CASC1 C-terminal" evidence="3">
    <location>
        <begin position="806"/>
        <end position="1005"/>
    </location>
</feature>
<feature type="compositionally biased region" description="Acidic residues" evidence="2">
    <location>
        <begin position="532"/>
        <end position="541"/>
    </location>
</feature>
<dbReference type="InterPro" id="IPR023247">
    <property type="entry name" value="IC97/Dnai7-like"/>
</dbReference>
<dbReference type="Pfam" id="PF12366">
    <property type="entry name" value="Casc1_C"/>
    <property type="match status" value="1"/>
</dbReference>
<dbReference type="GO" id="GO:0008017">
    <property type="term" value="F:microtubule binding"/>
    <property type="evidence" value="ECO:0007669"/>
    <property type="project" value="TreeGrafter"/>
</dbReference>
<dbReference type="InterPro" id="IPR022110">
    <property type="entry name" value="CASC1_C"/>
</dbReference>
<evidence type="ECO:0000313" key="6">
    <source>
        <dbReference type="Proteomes" id="UP001153620"/>
    </source>
</evidence>
<feature type="compositionally biased region" description="Basic residues" evidence="2">
    <location>
        <begin position="545"/>
        <end position="554"/>
    </location>
</feature>
<dbReference type="PANTHER" id="PTHR20929">
    <property type="entry name" value="LUNG ADENOMA SUSCEPTIBILITY 1-RELATED"/>
    <property type="match status" value="1"/>
</dbReference>
<dbReference type="GO" id="GO:0048487">
    <property type="term" value="F:beta-tubulin binding"/>
    <property type="evidence" value="ECO:0007669"/>
    <property type="project" value="TreeGrafter"/>
</dbReference>
<reference evidence="5" key="2">
    <citation type="submission" date="2022-10" db="EMBL/GenBank/DDBJ databases">
        <authorList>
            <consortium name="ENA_rothamsted_submissions"/>
            <consortium name="culmorum"/>
            <person name="King R."/>
        </authorList>
    </citation>
    <scope>NUCLEOTIDE SEQUENCE</scope>
</reference>
<reference evidence="5" key="1">
    <citation type="submission" date="2022-01" db="EMBL/GenBank/DDBJ databases">
        <authorList>
            <person name="King R."/>
        </authorList>
    </citation>
    <scope>NUCLEOTIDE SEQUENCE</scope>
</reference>
<dbReference type="PANTHER" id="PTHR20929:SF11">
    <property type="entry name" value="DYNEIN AXONEMAL INTERMEDIATE CHAIN 7"/>
    <property type="match status" value="1"/>
</dbReference>
<feature type="domain" description="IC97/Casc1 N-terminal" evidence="4">
    <location>
        <begin position="26"/>
        <end position="245"/>
    </location>
</feature>
<evidence type="ECO:0000313" key="5">
    <source>
        <dbReference type="EMBL" id="CAG9808940.1"/>
    </source>
</evidence>
<feature type="region of interest" description="Disordered" evidence="2">
    <location>
        <begin position="1"/>
        <end position="20"/>
    </location>
</feature>
<feature type="region of interest" description="Disordered" evidence="2">
    <location>
        <begin position="26"/>
        <end position="59"/>
    </location>
</feature>
<dbReference type="EMBL" id="OU895879">
    <property type="protein sequence ID" value="CAG9808940.1"/>
    <property type="molecule type" value="Genomic_DNA"/>
</dbReference>
<evidence type="ECO:0000256" key="1">
    <source>
        <dbReference type="ARBA" id="ARBA00024332"/>
    </source>
</evidence>
<protein>
    <recommendedName>
        <fullName evidence="7">Axonemal 84 kDa protein</fullName>
    </recommendedName>
</protein>
<evidence type="ECO:0000256" key="2">
    <source>
        <dbReference type="SAM" id="MobiDB-lite"/>
    </source>
</evidence>
<dbReference type="AlphaFoldDB" id="A0A9N9S4S4"/>
<feature type="region of interest" description="Disordered" evidence="2">
    <location>
        <begin position="667"/>
        <end position="688"/>
    </location>
</feature>
<evidence type="ECO:0008006" key="7">
    <source>
        <dbReference type="Google" id="ProtNLM"/>
    </source>
</evidence>
<sequence length="1062" mass="123516">MAKNKKLSKKEKAKLEAEQAETLRVEAEKERLKKLEEDRERKMRERRDAKKKQEQEAVENKLRRIQLRESFNSLKKAKREIKKLLEEEKLKIEWEQYMRCNGLPNASDPSDLRKYIHMWVEDFKNVSKKEINWLLKVNEQSILTQDQTIPDLSKANLLKLQPDVGEMYARRASEVLGILDEMDAILRDQYSLSPSKLKDLLDLKLEIRSILASFVDEFTFKILSNIERNMNLSGLNQATYKFESTVFKMELYTVRDIPLPANAYNPKEKLKEEKTNIEFSMIQMSLSLPSSVKCINSAVRGLWVNYDHLSDYCFSTILTYDESERKKLTLRKTTKREWKKRKELLQKALFQIFHEKPDENAETDANQPRQIDIDKMYTEYEDELNAIERQRMGPEALNLGEFEVNLRRYKIVGGVFQIEYLEQPLQDVKTDTGTLMRTLIHPVNLKKKDFHYPYRAPEAHKAGQKRTPEEVELEIKNMEENMEKMVLVNVDLPSHISWFEPPVVCRFESEEESLQMKRYDEEQSKKKKRDDDDLDEAEEEVVIQPKKREKPVKKPSKDRDVKVVEDFNLLDVPKKVNLKPLFEDFVIPMIPDGYEIKFKPKKTSTAFIDSTQRKSCYVDRIYSIDEIVYQTRQPRALFPTCKTKRILKVVKQRSGSGYELLLSSTIGGNDASSEEENDESMYSMESDPNLSSHQLNVYMFSKFMRDLEDLIDMSIPSIEKKIAEMSSNLTTVTETHDKKSTAIDRKDSGISLNKSNAKHVVDETSEDSDGESEAEDDDEDENREIAKNTLIDKIVKDANMKRCRGRWSSRDIHDVKFNEDKLTIQFRTGRLGLFALAANRYCNFPFQSWDIKPDLKIPGIINFTLTAAQLVMDVTVTEKGITLNTLQGSNNPNVLSTIIGSTLKLDELIKLMRNTACDVFPSDDAFCYTESSCEKNYVMEMHIYSCMAYFASSHNFAWSRWNFQAGSRTAIFLMRELLEHRKLPNQSTVHATPFKACLIDCSEVSPNYCSTPLSNMDYYADLFQLISSSIQQVSKTKMEIMNSLLRQNVFELLKSIRPLCFC</sequence>
<gene>
    <name evidence="5" type="ORF">CHIRRI_LOCUS11774</name>
</gene>
<feature type="region of interest" description="Disordered" evidence="2">
    <location>
        <begin position="753"/>
        <end position="783"/>
    </location>
</feature>
<feature type="compositionally biased region" description="Basic residues" evidence="2">
    <location>
        <begin position="1"/>
        <end position="12"/>
    </location>
</feature>
<evidence type="ECO:0000259" key="4">
    <source>
        <dbReference type="Pfam" id="PF15927"/>
    </source>
</evidence>
<name>A0A9N9S4S4_9DIPT</name>
<comment type="similarity">
    <text evidence="1">Belongs to the DNAI7 family.</text>
</comment>
<dbReference type="Pfam" id="PF15927">
    <property type="entry name" value="Casc1_N"/>
    <property type="match status" value="1"/>
</dbReference>
<feature type="compositionally biased region" description="Acidic residues" evidence="2">
    <location>
        <begin position="763"/>
        <end position="782"/>
    </location>
</feature>
<organism evidence="5 6">
    <name type="scientific">Chironomus riparius</name>
    <dbReference type="NCBI Taxonomy" id="315576"/>
    <lineage>
        <taxon>Eukaryota</taxon>
        <taxon>Metazoa</taxon>
        <taxon>Ecdysozoa</taxon>
        <taxon>Arthropoda</taxon>
        <taxon>Hexapoda</taxon>
        <taxon>Insecta</taxon>
        <taxon>Pterygota</taxon>
        <taxon>Neoptera</taxon>
        <taxon>Endopterygota</taxon>
        <taxon>Diptera</taxon>
        <taxon>Nematocera</taxon>
        <taxon>Chironomoidea</taxon>
        <taxon>Chironomidae</taxon>
        <taxon>Chironominae</taxon>
        <taxon>Chironomus</taxon>
    </lineage>
</organism>
<dbReference type="InterPro" id="IPR031826">
    <property type="entry name" value="IC97/Casc1_N"/>
</dbReference>
<proteinExistence type="inferred from homology"/>
<dbReference type="Proteomes" id="UP001153620">
    <property type="component" value="Chromosome 3"/>
</dbReference>
<evidence type="ECO:0000259" key="3">
    <source>
        <dbReference type="Pfam" id="PF12366"/>
    </source>
</evidence>
<feature type="region of interest" description="Disordered" evidence="2">
    <location>
        <begin position="515"/>
        <end position="557"/>
    </location>
</feature>
<accession>A0A9N9S4S4</accession>
<feature type="compositionally biased region" description="Basic and acidic residues" evidence="2">
    <location>
        <begin position="515"/>
        <end position="524"/>
    </location>
</feature>